<evidence type="ECO:0008006" key="3">
    <source>
        <dbReference type="Google" id="ProtNLM"/>
    </source>
</evidence>
<accession>A0ABR4WCK0</accession>
<reference evidence="1 2" key="1">
    <citation type="submission" date="2012-09" db="EMBL/GenBank/DDBJ databases">
        <title>Genome Sequence of alkane-degrading Bacterium Alcanivorax jadensis T9.</title>
        <authorList>
            <person name="Lai Q."/>
            <person name="Shao Z."/>
        </authorList>
    </citation>
    <scope>NUCLEOTIDE SEQUENCE [LARGE SCALE GENOMIC DNA]</scope>
    <source>
        <strain evidence="1 2">T9</strain>
    </source>
</reference>
<dbReference type="EMBL" id="ARXU01000005">
    <property type="protein sequence ID" value="KGD61184.1"/>
    <property type="molecule type" value="Genomic_DNA"/>
</dbReference>
<dbReference type="Gene3D" id="3.90.550.10">
    <property type="entry name" value="Spore Coat Polysaccharide Biosynthesis Protein SpsA, Chain A"/>
    <property type="match status" value="1"/>
</dbReference>
<gene>
    <name evidence="1" type="ORF">T9A_01633</name>
</gene>
<proteinExistence type="predicted"/>
<keyword evidence="2" id="KW-1185">Reference proteome</keyword>
<dbReference type="InterPro" id="IPR029044">
    <property type="entry name" value="Nucleotide-diphossugar_trans"/>
</dbReference>
<comment type="caution">
    <text evidence="1">The sequence shown here is derived from an EMBL/GenBank/DDBJ whole genome shotgun (WGS) entry which is preliminary data.</text>
</comment>
<dbReference type="RefSeq" id="WP_035246949.1">
    <property type="nucleotide sequence ID" value="NZ_ARXU01000005.1"/>
</dbReference>
<evidence type="ECO:0000313" key="1">
    <source>
        <dbReference type="EMBL" id="KGD61184.1"/>
    </source>
</evidence>
<evidence type="ECO:0000313" key="2">
    <source>
        <dbReference type="Proteomes" id="UP000029443"/>
    </source>
</evidence>
<dbReference type="Proteomes" id="UP000029443">
    <property type="component" value="Unassembled WGS sequence"/>
</dbReference>
<dbReference type="SUPFAM" id="SSF53448">
    <property type="entry name" value="Nucleotide-diphospho-sugar transferases"/>
    <property type="match status" value="1"/>
</dbReference>
<name>A0ABR4WCK0_9GAMM</name>
<sequence>MTKRYIFSIANNGHDREDWVHFSNRSKIMAAEKWGAEYILHTDVLGLVKAHLKSKSGYFEKFEMLRMCDGDVFFTDTDVVISANCPNPFETLANDCLHASWESEVLVKSRYYEELWPQTLARYLSLNNNFWPTVDGTDCPVFFNSGVLYIPDNVRRVILANLDSIQNFIDRQRDNGFLQFADQEIFNVFANKFSEQGLFGLSRLGSEWNVQVSLEWKALRGKYFWERFRKFRYWRNQAYWCSDARLSEEAYCIHYTGKSRGQLIPEWQAVHEPRWEMK</sequence>
<protein>
    <recommendedName>
        <fullName evidence="3">Nucleotide-diphospho-sugar transferase domain-containing protein</fullName>
    </recommendedName>
</protein>
<organism evidence="1 2">
    <name type="scientific">Alcanivorax jadensis T9</name>
    <dbReference type="NCBI Taxonomy" id="1177181"/>
    <lineage>
        <taxon>Bacteria</taxon>
        <taxon>Pseudomonadati</taxon>
        <taxon>Pseudomonadota</taxon>
        <taxon>Gammaproteobacteria</taxon>
        <taxon>Oceanospirillales</taxon>
        <taxon>Alcanivoracaceae</taxon>
        <taxon>Alcanivorax</taxon>
    </lineage>
</organism>